<dbReference type="GO" id="GO:0009055">
    <property type="term" value="F:electron transfer activity"/>
    <property type="evidence" value="ECO:0007669"/>
    <property type="project" value="TreeGrafter"/>
</dbReference>
<dbReference type="PANTHER" id="PTHR47307">
    <property type="entry name" value="GLUTATHIONE-REGULATED POTASSIUM-EFFLUX SYSTEM ANCILLARY PROTEIN KEFG"/>
    <property type="match status" value="1"/>
</dbReference>
<evidence type="ECO:0000313" key="6">
    <source>
        <dbReference type="Proteomes" id="UP000262712"/>
    </source>
</evidence>
<dbReference type="RefSeq" id="WP_099341634.1">
    <property type="nucleotide sequence ID" value="NZ_CP032098.1"/>
</dbReference>
<reference evidence="3 6" key="2">
    <citation type="submission" date="2018-08" db="EMBL/GenBank/DDBJ databases">
        <title>Complete genome of the Arcobacter molluscorum type strain LMG 25693.</title>
        <authorList>
            <person name="Miller W.G."/>
            <person name="Yee E."/>
            <person name="Bono J.L."/>
        </authorList>
    </citation>
    <scope>NUCLEOTIDE SEQUENCE [LARGE SCALE GENOMIC DNA]</scope>
    <source>
        <strain evidence="3 6">CECT 7696</strain>
    </source>
</reference>
<reference evidence="4 5" key="1">
    <citation type="submission" date="2017-09" db="EMBL/GenBank/DDBJ databases">
        <title>Arcobacter canalis sp. nov., a new species isolated from a water canal contaminated with urban sewage.</title>
        <authorList>
            <person name="Perez-Cataluna A."/>
            <person name="Salas-Masso N."/>
            <person name="Figueras M.J."/>
        </authorList>
    </citation>
    <scope>NUCLEOTIDE SEQUENCE [LARGE SCALE GENOMIC DNA]</scope>
    <source>
        <strain evidence="4 5">F98-3</strain>
    </source>
</reference>
<feature type="domain" description="Flavodoxin-like fold" evidence="2">
    <location>
        <begin position="2"/>
        <end position="171"/>
    </location>
</feature>
<evidence type="ECO:0000259" key="2">
    <source>
        <dbReference type="Pfam" id="PF02525"/>
    </source>
</evidence>
<dbReference type="InterPro" id="IPR029039">
    <property type="entry name" value="Flavoprotein-like_sf"/>
</dbReference>
<proteinExistence type="predicted"/>
<dbReference type="Proteomes" id="UP000262712">
    <property type="component" value="Chromosome"/>
</dbReference>
<dbReference type="InterPro" id="IPR046980">
    <property type="entry name" value="KefG/KefF"/>
</dbReference>
<organism evidence="4 5">
    <name type="scientific">Malaciobacter molluscorum LMG 25693</name>
    <dbReference type="NCBI Taxonomy" id="870501"/>
    <lineage>
        <taxon>Bacteria</taxon>
        <taxon>Pseudomonadati</taxon>
        <taxon>Campylobacterota</taxon>
        <taxon>Epsilonproteobacteria</taxon>
        <taxon>Campylobacterales</taxon>
        <taxon>Arcobacteraceae</taxon>
        <taxon>Malaciobacter</taxon>
    </lineage>
</organism>
<evidence type="ECO:0000313" key="5">
    <source>
        <dbReference type="Proteomes" id="UP000221222"/>
    </source>
</evidence>
<dbReference type="AlphaFoldDB" id="A0A2G1DK31"/>
<dbReference type="KEGG" id="amol:AMOL_0358"/>
<dbReference type="GO" id="GO:0003955">
    <property type="term" value="F:NAD(P)H dehydrogenase (quinone) activity"/>
    <property type="evidence" value="ECO:0007669"/>
    <property type="project" value="TreeGrafter"/>
</dbReference>
<dbReference type="SUPFAM" id="SSF52218">
    <property type="entry name" value="Flavoproteins"/>
    <property type="match status" value="1"/>
</dbReference>
<gene>
    <name evidence="3" type="ORF">AMOL_0358</name>
    <name evidence="4" type="ORF">CPU12_03175</name>
</gene>
<dbReference type="InterPro" id="IPR003680">
    <property type="entry name" value="Flavodoxin_fold"/>
</dbReference>
<dbReference type="EMBL" id="CP032098">
    <property type="protein sequence ID" value="AXX91374.1"/>
    <property type="molecule type" value="Genomic_DNA"/>
</dbReference>
<dbReference type="Proteomes" id="UP000221222">
    <property type="component" value="Unassembled WGS sequence"/>
</dbReference>
<dbReference type="GO" id="GO:0010181">
    <property type="term" value="F:FMN binding"/>
    <property type="evidence" value="ECO:0007669"/>
    <property type="project" value="TreeGrafter"/>
</dbReference>
<accession>A0A2G1DK31</accession>
<sequence length="187" mass="22145">MKKTLIILAHPNFDESRLNKALINKIKDIKNITIHDIYSKYKSFKDIDEKEEQRLLLEHDRIIFQFPFYWFSSPGLLKDWQDKVLEYGFAYGSEGGKLLTKEFKIVTTMGSPEFAYQSGSYMQVSMNELLKPFETMARFTRMTYTMPFYIYKALKITDDELENKADEYKKLLQSDEWSSSLSKYLNS</sequence>
<name>A0A2G1DK31_9BACT</name>
<protein>
    <submittedName>
        <fullName evidence="3">Flavodoxin-like fold domain-containing protein</fullName>
    </submittedName>
    <submittedName>
        <fullName evidence="4">General stress protein</fullName>
    </submittedName>
</protein>
<keyword evidence="1" id="KW-0560">Oxidoreductase</keyword>
<evidence type="ECO:0000256" key="1">
    <source>
        <dbReference type="ARBA" id="ARBA00023002"/>
    </source>
</evidence>
<dbReference type="PANTHER" id="PTHR47307:SF1">
    <property type="entry name" value="GLUTATHIONE-REGULATED POTASSIUM-EFFLUX SYSTEM ANCILLARY PROTEIN KEFG"/>
    <property type="match status" value="1"/>
</dbReference>
<keyword evidence="5" id="KW-1185">Reference proteome</keyword>
<dbReference type="Gene3D" id="3.40.50.360">
    <property type="match status" value="1"/>
</dbReference>
<dbReference type="Pfam" id="PF02525">
    <property type="entry name" value="Flavodoxin_2"/>
    <property type="match status" value="1"/>
</dbReference>
<dbReference type="EMBL" id="NXFY01000003">
    <property type="protein sequence ID" value="PHO18875.1"/>
    <property type="molecule type" value="Genomic_DNA"/>
</dbReference>
<evidence type="ECO:0000313" key="4">
    <source>
        <dbReference type="EMBL" id="PHO18875.1"/>
    </source>
</evidence>
<evidence type="ECO:0000313" key="3">
    <source>
        <dbReference type="EMBL" id="AXX91374.1"/>
    </source>
</evidence>